<keyword evidence="3" id="KW-0732">Signal</keyword>
<accession>A0AA38GK75</accession>
<evidence type="ECO:0000256" key="1">
    <source>
        <dbReference type="ARBA" id="ARBA00022690"/>
    </source>
</evidence>
<dbReference type="Pfam" id="PF16845">
    <property type="entry name" value="SQAPI"/>
    <property type="match status" value="1"/>
</dbReference>
<comment type="caution">
    <text evidence="5">The sequence shown here is derived from an EMBL/GenBank/DDBJ whole genome shotgun (WGS) entry which is preliminary data.</text>
</comment>
<evidence type="ECO:0000256" key="3">
    <source>
        <dbReference type="RuleBase" id="RU362130"/>
    </source>
</evidence>
<evidence type="ECO:0000313" key="5">
    <source>
        <dbReference type="EMBL" id="KAH9324646.1"/>
    </source>
</evidence>
<evidence type="ECO:0000256" key="2">
    <source>
        <dbReference type="ARBA" id="ARBA00022704"/>
    </source>
</evidence>
<keyword evidence="1 3" id="KW-0646">Protease inhibitor</keyword>
<dbReference type="InterPro" id="IPR027214">
    <property type="entry name" value="Cystatin"/>
</dbReference>
<dbReference type="InterPro" id="IPR046350">
    <property type="entry name" value="Cystatin_sf"/>
</dbReference>
<dbReference type="Gene3D" id="3.10.450.10">
    <property type="match status" value="1"/>
</dbReference>
<dbReference type="Proteomes" id="UP000824469">
    <property type="component" value="Unassembled WGS sequence"/>
</dbReference>
<dbReference type="CDD" id="cd00042">
    <property type="entry name" value="CY"/>
    <property type="match status" value="1"/>
</dbReference>
<sequence>MEGMNCVVKALVIFAIVIFGIAEAEAMATLGGKRAVENQENSLEIEELGRFAVDQHNAQQNEIGKGVLSFGRVVKAETQVVAGTMYYLTIEAKQAEGDAEHPPKLYEAK</sequence>
<keyword evidence="2 3" id="KW-0789">Thiol protease inhibitor</keyword>
<evidence type="ECO:0000313" key="6">
    <source>
        <dbReference type="Proteomes" id="UP000824469"/>
    </source>
</evidence>
<dbReference type="InterPro" id="IPR000010">
    <property type="entry name" value="Cystatin_dom"/>
</dbReference>
<proteinExistence type="inferred from homology"/>
<organism evidence="5 6">
    <name type="scientific">Taxus chinensis</name>
    <name type="common">Chinese yew</name>
    <name type="synonym">Taxus wallichiana var. chinensis</name>
    <dbReference type="NCBI Taxonomy" id="29808"/>
    <lineage>
        <taxon>Eukaryota</taxon>
        <taxon>Viridiplantae</taxon>
        <taxon>Streptophyta</taxon>
        <taxon>Embryophyta</taxon>
        <taxon>Tracheophyta</taxon>
        <taxon>Spermatophyta</taxon>
        <taxon>Pinopsida</taxon>
        <taxon>Pinidae</taxon>
        <taxon>Conifers II</taxon>
        <taxon>Cupressales</taxon>
        <taxon>Taxaceae</taxon>
        <taxon>Taxus</taxon>
    </lineage>
</organism>
<dbReference type="InterPro" id="IPR018073">
    <property type="entry name" value="Prot_inh_cystat_CS"/>
</dbReference>
<dbReference type="PROSITE" id="PS00287">
    <property type="entry name" value="CYSTATIN"/>
    <property type="match status" value="1"/>
</dbReference>
<reference evidence="5 6" key="1">
    <citation type="journal article" date="2021" name="Nat. Plants">
        <title>The Taxus genome provides insights into paclitaxel biosynthesis.</title>
        <authorList>
            <person name="Xiong X."/>
            <person name="Gou J."/>
            <person name="Liao Q."/>
            <person name="Li Y."/>
            <person name="Zhou Q."/>
            <person name="Bi G."/>
            <person name="Li C."/>
            <person name="Du R."/>
            <person name="Wang X."/>
            <person name="Sun T."/>
            <person name="Guo L."/>
            <person name="Liang H."/>
            <person name="Lu P."/>
            <person name="Wu Y."/>
            <person name="Zhang Z."/>
            <person name="Ro D.K."/>
            <person name="Shang Y."/>
            <person name="Huang S."/>
            <person name="Yan J."/>
        </authorList>
    </citation>
    <scope>NUCLEOTIDE SEQUENCE [LARGE SCALE GENOMIC DNA]</scope>
    <source>
        <strain evidence="5">Ta-2019</strain>
    </source>
</reference>
<dbReference type="SMART" id="SM00043">
    <property type="entry name" value="CY"/>
    <property type="match status" value="1"/>
</dbReference>
<name>A0AA38GK75_TAXCH</name>
<dbReference type="OMA" id="AKIWEKP"/>
<dbReference type="AlphaFoldDB" id="A0AA38GK75"/>
<comment type="similarity">
    <text evidence="3">Belongs to the cystatin family. Phytocystatin subfamily.</text>
</comment>
<dbReference type="PANTHER" id="PTHR11413:SF103">
    <property type="entry name" value="CYSTEINE PROTEINASE INHIBITOR 12"/>
    <property type="match status" value="1"/>
</dbReference>
<evidence type="ECO:0000259" key="4">
    <source>
        <dbReference type="SMART" id="SM00043"/>
    </source>
</evidence>
<dbReference type="SUPFAM" id="SSF54403">
    <property type="entry name" value="Cystatin/monellin"/>
    <property type="match status" value="1"/>
</dbReference>
<dbReference type="PANTHER" id="PTHR11413">
    <property type="entry name" value="CYSTATIN FAMILY MEMBER"/>
    <property type="match status" value="1"/>
</dbReference>
<feature type="non-terminal residue" evidence="5">
    <location>
        <position position="1"/>
    </location>
</feature>
<dbReference type="GO" id="GO:0004869">
    <property type="term" value="F:cysteine-type endopeptidase inhibitor activity"/>
    <property type="evidence" value="ECO:0007669"/>
    <property type="project" value="UniProtKB-KW"/>
</dbReference>
<feature type="chain" id="PRO_5041482381" description="Cysteine proteinase inhibitor" evidence="3">
    <location>
        <begin position="27"/>
        <end position="109"/>
    </location>
</feature>
<protein>
    <recommendedName>
        <fullName evidence="3">Cysteine proteinase inhibitor</fullName>
    </recommendedName>
</protein>
<keyword evidence="6" id="KW-1185">Reference proteome</keyword>
<gene>
    <name evidence="5" type="ORF">KI387_004824</name>
</gene>
<feature type="domain" description="Cystatin" evidence="4">
    <location>
        <begin position="28"/>
        <end position="109"/>
    </location>
</feature>
<dbReference type="EMBL" id="JAHRHJ020000002">
    <property type="protein sequence ID" value="KAH9324646.1"/>
    <property type="molecule type" value="Genomic_DNA"/>
</dbReference>
<feature type="signal peptide" evidence="3">
    <location>
        <begin position="1"/>
        <end position="26"/>
    </location>
</feature>